<evidence type="ECO:0000313" key="1">
    <source>
        <dbReference type="EMBL" id="CAB4221251.1"/>
    </source>
</evidence>
<keyword evidence="1" id="KW-0430">Lectin</keyword>
<reference evidence="1" key="1">
    <citation type="submission" date="2020-05" db="EMBL/GenBank/DDBJ databases">
        <authorList>
            <person name="Chiriac C."/>
            <person name="Salcher M."/>
            <person name="Ghai R."/>
            <person name="Kavagutti S V."/>
        </authorList>
    </citation>
    <scope>NUCLEOTIDE SEQUENCE</scope>
</reference>
<protein>
    <submittedName>
        <fullName evidence="1">Concanavalin A-like lectin/glucanases superfamily</fullName>
    </submittedName>
</protein>
<name>A0A6J5T2Q2_9CAUD</name>
<dbReference type="InterPro" id="IPR013320">
    <property type="entry name" value="ConA-like_dom_sf"/>
</dbReference>
<dbReference type="Gene3D" id="2.60.120.200">
    <property type="match status" value="1"/>
</dbReference>
<accession>A0A6J5T2Q2</accession>
<sequence length="556" mass="53664">MSKRYPGGIISGSNYNPTNINGSGFWTLSQQMQNKQAGVWPGPGQLSIDYIIVGGGGGGGTGDAAPAWQGGGGGAGGVVVKTRFITSTGSYTVIIGAGGPAIVLNSGNSTAALSTGLSSTFNGFTALGGGQGGGSYTTGTGVPQALLAGGSGGGMSGIGAGAANQPSSASGGLGFAGGAGGAATYSSGGGGAGGVGGLGITTASGQGGVGYTWFDGNTYASGGGGGAAGATVTNGLGGGQSGTLAFNGSNYLSATKAGGWLSGDHTVEAWIYITTLPDPTDANQYIRAACIAGEGNGTGTGTWEFWIQPNSIAVGYKLVSTITFIGGTFTFSTLTWYHVAFSRSGTTVRVFVNGVQVGSGTISGWTAQTVLNIGRNGVSSFYYPFYGYISNFRIVNGIAVYTGNFTPPAGPLTAVQAANPFGGSNVAAVTSGTTSVLLTVLSSAAAFTDTGAVGYTITNVNSVTYSTLSPITAAGVGVGGGGRGGSVLNAVAATNGIANSGGGGGGSYYDNVPGAGGSGLVVVRYPGSAVAATGGNISISGGYVYHAFTTSAAFVV</sequence>
<dbReference type="EMBL" id="LR797503">
    <property type="protein sequence ID" value="CAB4221251.1"/>
    <property type="molecule type" value="Genomic_DNA"/>
</dbReference>
<gene>
    <name evidence="1" type="ORF">UFOVP1636_212</name>
</gene>
<dbReference type="SUPFAM" id="SSF49899">
    <property type="entry name" value="Concanavalin A-like lectins/glucanases"/>
    <property type="match status" value="1"/>
</dbReference>
<dbReference type="Pfam" id="PF13385">
    <property type="entry name" value="Laminin_G_3"/>
    <property type="match status" value="1"/>
</dbReference>
<organism evidence="1">
    <name type="scientific">uncultured Caudovirales phage</name>
    <dbReference type="NCBI Taxonomy" id="2100421"/>
    <lineage>
        <taxon>Viruses</taxon>
        <taxon>Duplodnaviria</taxon>
        <taxon>Heunggongvirae</taxon>
        <taxon>Uroviricota</taxon>
        <taxon>Caudoviricetes</taxon>
        <taxon>Peduoviridae</taxon>
        <taxon>Maltschvirus</taxon>
        <taxon>Maltschvirus maltsch</taxon>
    </lineage>
</organism>
<dbReference type="GO" id="GO:0030246">
    <property type="term" value="F:carbohydrate binding"/>
    <property type="evidence" value="ECO:0007669"/>
    <property type="project" value="UniProtKB-KW"/>
</dbReference>
<proteinExistence type="predicted"/>